<evidence type="ECO:0000313" key="2">
    <source>
        <dbReference type="EMBL" id="MBU3853631.1"/>
    </source>
</evidence>
<dbReference type="Proteomes" id="UP000823865">
    <property type="component" value="Unassembled WGS sequence"/>
</dbReference>
<protein>
    <submittedName>
        <fullName evidence="2">Ribosome small subunit-dependent GTPase A</fullName>
    </submittedName>
</protein>
<reference evidence="2" key="1">
    <citation type="journal article" date="2021" name="PeerJ">
        <title>Extensive microbial diversity within the chicken gut microbiome revealed by metagenomics and culture.</title>
        <authorList>
            <person name="Gilroy R."/>
            <person name="Ravi A."/>
            <person name="Getino M."/>
            <person name="Pursley I."/>
            <person name="Horton D.L."/>
            <person name="Alikhan N.F."/>
            <person name="Baker D."/>
            <person name="Gharbi K."/>
            <person name="Hall N."/>
            <person name="Watson M."/>
            <person name="Adriaenssens E.M."/>
            <person name="Foster-Nyarko E."/>
            <person name="Jarju S."/>
            <person name="Secka A."/>
            <person name="Antonio M."/>
            <person name="Oren A."/>
            <person name="Chaudhuri R.R."/>
            <person name="La Ragione R."/>
            <person name="Hildebrand F."/>
            <person name="Pallen M.J."/>
        </authorList>
    </citation>
    <scope>NUCLEOTIDE SEQUENCE</scope>
    <source>
        <strain evidence="2">G3-2149</strain>
    </source>
</reference>
<feature type="non-terminal residue" evidence="2">
    <location>
        <position position="42"/>
    </location>
</feature>
<organism evidence="2 3">
    <name type="scientific">Candidatus Paraprevotella stercoravium</name>
    <dbReference type="NCBI Taxonomy" id="2838725"/>
    <lineage>
        <taxon>Bacteria</taxon>
        <taxon>Pseudomonadati</taxon>
        <taxon>Bacteroidota</taxon>
        <taxon>Bacteroidia</taxon>
        <taxon>Bacteroidales</taxon>
        <taxon>Prevotellaceae</taxon>
        <taxon>Paraprevotella</taxon>
    </lineage>
</organism>
<dbReference type="Gene3D" id="2.40.50.140">
    <property type="entry name" value="Nucleic acid-binding proteins"/>
    <property type="match status" value="1"/>
</dbReference>
<evidence type="ECO:0000259" key="1">
    <source>
        <dbReference type="Pfam" id="PF16745"/>
    </source>
</evidence>
<comment type="caution">
    <text evidence="2">The sequence shown here is derived from an EMBL/GenBank/DDBJ whole genome shotgun (WGS) entry which is preliminary data.</text>
</comment>
<name>A0A9E2L607_9BACT</name>
<dbReference type="InterPro" id="IPR012340">
    <property type="entry name" value="NA-bd_OB-fold"/>
</dbReference>
<dbReference type="SUPFAM" id="SSF50249">
    <property type="entry name" value="Nucleic acid-binding proteins"/>
    <property type="match status" value="1"/>
</dbReference>
<gene>
    <name evidence="2" type="ORF">H9789_07430</name>
</gene>
<dbReference type="Pfam" id="PF16745">
    <property type="entry name" value="RsgA_N"/>
    <property type="match status" value="1"/>
</dbReference>
<proteinExistence type="predicted"/>
<feature type="domain" description="Ribosome biogenesis GTPase RsgA N-terminal" evidence="1">
    <location>
        <begin position="2"/>
        <end position="37"/>
    </location>
</feature>
<sequence length="42" mass="4752">MKGLVIKNTGSWYVVKTDDNQLIDCKIKGNFRLKGIRSTNPV</sequence>
<reference evidence="2" key="2">
    <citation type="submission" date="2021-04" db="EMBL/GenBank/DDBJ databases">
        <authorList>
            <person name="Gilroy R."/>
        </authorList>
    </citation>
    <scope>NUCLEOTIDE SEQUENCE</scope>
    <source>
        <strain evidence="2">G3-2149</strain>
    </source>
</reference>
<dbReference type="EMBL" id="JAHLFU010000159">
    <property type="protein sequence ID" value="MBU3853631.1"/>
    <property type="molecule type" value="Genomic_DNA"/>
</dbReference>
<evidence type="ECO:0000313" key="3">
    <source>
        <dbReference type="Proteomes" id="UP000823865"/>
    </source>
</evidence>
<dbReference type="InterPro" id="IPR031944">
    <property type="entry name" value="RsgA_N"/>
</dbReference>
<accession>A0A9E2L607</accession>
<dbReference type="AlphaFoldDB" id="A0A9E2L607"/>